<sequence>MEAAADLYCPLITLRVPSGVPSPTSPCSYAALHKVARALEDPFVHPPNDLPANALQAAFNLRLLTSWEAVRQPADVATADDGAGGSGAQPAIPPSGLCETSGSEEEESLWGEYAFLEAEDVRKATTLFLTEWRRSASSSAQQRGRPLHRCDSSTPQLVYSSSPRARTITSIKKDKALRPRGKSLKALRVGTVSSFKRMRDEEATRVRSIPEESLFNVERARSITTERNVV</sequence>
<name>A0A7S2CD60_9EUKA</name>
<protein>
    <submittedName>
        <fullName evidence="2">Uncharacterized protein</fullName>
    </submittedName>
</protein>
<accession>A0A7S2CD60</accession>
<reference evidence="2" key="1">
    <citation type="submission" date="2021-01" db="EMBL/GenBank/DDBJ databases">
        <authorList>
            <person name="Corre E."/>
            <person name="Pelletier E."/>
            <person name="Niang G."/>
            <person name="Scheremetjew M."/>
            <person name="Finn R."/>
            <person name="Kale V."/>
            <person name="Holt S."/>
            <person name="Cochrane G."/>
            <person name="Meng A."/>
            <person name="Brown T."/>
            <person name="Cohen L."/>
        </authorList>
    </citation>
    <scope>NUCLEOTIDE SEQUENCE</scope>
    <source>
        <strain evidence="2">UTEX LB 985</strain>
    </source>
</reference>
<evidence type="ECO:0000256" key="1">
    <source>
        <dbReference type="SAM" id="MobiDB-lite"/>
    </source>
</evidence>
<evidence type="ECO:0000313" key="2">
    <source>
        <dbReference type="EMBL" id="CAD9422258.1"/>
    </source>
</evidence>
<feature type="region of interest" description="Disordered" evidence="1">
    <location>
        <begin position="77"/>
        <end position="103"/>
    </location>
</feature>
<dbReference type="AlphaFoldDB" id="A0A7S2CD60"/>
<feature type="region of interest" description="Disordered" evidence="1">
    <location>
        <begin position="138"/>
        <end position="158"/>
    </location>
</feature>
<organism evidence="2">
    <name type="scientific">Haptolina brevifila</name>
    <dbReference type="NCBI Taxonomy" id="156173"/>
    <lineage>
        <taxon>Eukaryota</taxon>
        <taxon>Haptista</taxon>
        <taxon>Haptophyta</taxon>
        <taxon>Prymnesiophyceae</taxon>
        <taxon>Prymnesiales</taxon>
        <taxon>Prymnesiaceae</taxon>
        <taxon>Haptolina</taxon>
    </lineage>
</organism>
<proteinExistence type="predicted"/>
<gene>
    <name evidence="2" type="ORF">CBRE1094_LOCUS7983</name>
</gene>
<dbReference type="EMBL" id="HBGU01014879">
    <property type="protein sequence ID" value="CAD9422258.1"/>
    <property type="molecule type" value="Transcribed_RNA"/>
</dbReference>